<dbReference type="PANTHER" id="PTHR24056:SF576">
    <property type="entry name" value="SERINE_THREONINE-PROTEIN KINASE CSK1"/>
    <property type="match status" value="1"/>
</dbReference>
<dbReference type="Pfam" id="PF00069">
    <property type="entry name" value="Pkinase"/>
    <property type="match status" value="1"/>
</dbReference>
<dbReference type="Gene3D" id="3.30.200.20">
    <property type="entry name" value="Phosphorylase Kinase, domain 1"/>
    <property type="match status" value="1"/>
</dbReference>
<dbReference type="EMBL" id="JAZGUE010000004">
    <property type="protein sequence ID" value="KAL2267261.1"/>
    <property type="molecule type" value="Genomic_DNA"/>
</dbReference>
<name>A0ABR4DBQ7_9PEZI</name>
<dbReference type="InterPro" id="IPR050108">
    <property type="entry name" value="CDK"/>
</dbReference>
<keyword evidence="3" id="KW-0067">ATP-binding</keyword>
<comment type="caution">
    <text evidence="8">The sequence shown here is derived from an EMBL/GenBank/DDBJ whole genome shotgun (WGS) entry which is preliminary data.</text>
</comment>
<comment type="catalytic activity">
    <reaction evidence="5">
        <text>L-seryl-[protein] + ATP = O-phospho-L-seryl-[protein] + ADP + H(+)</text>
        <dbReference type="Rhea" id="RHEA:17989"/>
        <dbReference type="Rhea" id="RHEA-COMP:9863"/>
        <dbReference type="Rhea" id="RHEA-COMP:11604"/>
        <dbReference type="ChEBI" id="CHEBI:15378"/>
        <dbReference type="ChEBI" id="CHEBI:29999"/>
        <dbReference type="ChEBI" id="CHEBI:30616"/>
        <dbReference type="ChEBI" id="CHEBI:83421"/>
        <dbReference type="ChEBI" id="CHEBI:456216"/>
        <dbReference type="EC" id="2.7.11.22"/>
    </reaction>
</comment>
<evidence type="ECO:0000256" key="2">
    <source>
        <dbReference type="ARBA" id="ARBA00022741"/>
    </source>
</evidence>
<keyword evidence="2" id="KW-0547">Nucleotide-binding</keyword>
<protein>
    <recommendedName>
        <fullName evidence="1">cyclin-dependent kinase</fullName>
        <ecNumber evidence="1">2.7.11.22</ecNumber>
    </recommendedName>
</protein>
<evidence type="ECO:0000313" key="8">
    <source>
        <dbReference type="EMBL" id="KAL2267261.1"/>
    </source>
</evidence>
<dbReference type="SMART" id="SM00220">
    <property type="entry name" value="S_TKc"/>
    <property type="match status" value="1"/>
</dbReference>
<comment type="catalytic activity">
    <reaction evidence="4">
        <text>L-threonyl-[protein] + ATP = O-phospho-L-threonyl-[protein] + ADP + H(+)</text>
        <dbReference type="Rhea" id="RHEA:46608"/>
        <dbReference type="Rhea" id="RHEA-COMP:11060"/>
        <dbReference type="Rhea" id="RHEA-COMP:11605"/>
        <dbReference type="ChEBI" id="CHEBI:15378"/>
        <dbReference type="ChEBI" id="CHEBI:30013"/>
        <dbReference type="ChEBI" id="CHEBI:30616"/>
        <dbReference type="ChEBI" id="CHEBI:61977"/>
        <dbReference type="ChEBI" id="CHEBI:456216"/>
        <dbReference type="EC" id="2.7.11.22"/>
    </reaction>
</comment>
<evidence type="ECO:0000256" key="4">
    <source>
        <dbReference type="ARBA" id="ARBA00047811"/>
    </source>
</evidence>
<accession>A0ABR4DBQ7</accession>
<evidence type="ECO:0000259" key="7">
    <source>
        <dbReference type="PROSITE" id="PS50011"/>
    </source>
</evidence>
<dbReference type="PROSITE" id="PS50011">
    <property type="entry name" value="PROTEIN_KINASE_DOM"/>
    <property type="match status" value="1"/>
</dbReference>
<evidence type="ECO:0000256" key="1">
    <source>
        <dbReference type="ARBA" id="ARBA00012425"/>
    </source>
</evidence>
<dbReference type="InterPro" id="IPR011009">
    <property type="entry name" value="Kinase-like_dom_sf"/>
</dbReference>
<keyword evidence="9" id="KW-1185">Reference proteome</keyword>
<dbReference type="PANTHER" id="PTHR24056">
    <property type="entry name" value="CELL DIVISION PROTEIN KINASE"/>
    <property type="match status" value="1"/>
</dbReference>
<evidence type="ECO:0000256" key="6">
    <source>
        <dbReference type="SAM" id="MobiDB-lite"/>
    </source>
</evidence>
<evidence type="ECO:0000256" key="3">
    <source>
        <dbReference type="ARBA" id="ARBA00022840"/>
    </source>
</evidence>
<feature type="region of interest" description="Disordered" evidence="6">
    <location>
        <begin position="43"/>
        <end position="92"/>
    </location>
</feature>
<dbReference type="SUPFAM" id="SSF56112">
    <property type="entry name" value="Protein kinase-like (PK-like)"/>
    <property type="match status" value="1"/>
</dbReference>
<proteinExistence type="predicted"/>
<evidence type="ECO:0000256" key="5">
    <source>
        <dbReference type="ARBA" id="ARBA00048367"/>
    </source>
</evidence>
<dbReference type="InterPro" id="IPR000719">
    <property type="entry name" value="Prot_kinase_dom"/>
</dbReference>
<feature type="domain" description="Protein kinase" evidence="7">
    <location>
        <begin position="95"/>
        <end position="420"/>
    </location>
</feature>
<reference evidence="8 9" key="1">
    <citation type="journal article" date="2024" name="Commun. Biol.">
        <title>Comparative genomic analysis of thermophilic fungi reveals convergent evolutionary adaptations and gene losses.</title>
        <authorList>
            <person name="Steindorff A.S."/>
            <person name="Aguilar-Pontes M.V."/>
            <person name="Robinson A.J."/>
            <person name="Andreopoulos B."/>
            <person name="LaButti K."/>
            <person name="Kuo A."/>
            <person name="Mondo S."/>
            <person name="Riley R."/>
            <person name="Otillar R."/>
            <person name="Haridas S."/>
            <person name="Lipzen A."/>
            <person name="Grimwood J."/>
            <person name="Schmutz J."/>
            <person name="Clum A."/>
            <person name="Reid I.D."/>
            <person name="Moisan M.C."/>
            <person name="Butler G."/>
            <person name="Nguyen T.T.M."/>
            <person name="Dewar K."/>
            <person name="Conant G."/>
            <person name="Drula E."/>
            <person name="Henrissat B."/>
            <person name="Hansel C."/>
            <person name="Singer S."/>
            <person name="Hutchinson M.I."/>
            <person name="de Vries R.P."/>
            <person name="Natvig D.O."/>
            <person name="Powell A.J."/>
            <person name="Tsang A."/>
            <person name="Grigoriev I.V."/>
        </authorList>
    </citation>
    <scope>NUCLEOTIDE SEQUENCE [LARGE SCALE GENOMIC DNA]</scope>
    <source>
        <strain evidence="8 9">ATCC 22073</strain>
    </source>
</reference>
<dbReference type="GeneID" id="98125682"/>
<dbReference type="RefSeq" id="XP_070865988.1">
    <property type="nucleotide sequence ID" value="XM_071011038.1"/>
</dbReference>
<evidence type="ECO:0000313" key="9">
    <source>
        <dbReference type="Proteomes" id="UP001600064"/>
    </source>
</evidence>
<dbReference type="Proteomes" id="UP001600064">
    <property type="component" value="Unassembled WGS sequence"/>
</dbReference>
<organism evidence="8 9">
    <name type="scientific">Remersonia thermophila</name>
    <dbReference type="NCBI Taxonomy" id="72144"/>
    <lineage>
        <taxon>Eukaryota</taxon>
        <taxon>Fungi</taxon>
        <taxon>Dikarya</taxon>
        <taxon>Ascomycota</taxon>
        <taxon>Pezizomycotina</taxon>
        <taxon>Sordariomycetes</taxon>
        <taxon>Sordariomycetidae</taxon>
        <taxon>Sordariales</taxon>
        <taxon>Sordariales incertae sedis</taxon>
        <taxon>Remersonia</taxon>
    </lineage>
</organism>
<gene>
    <name evidence="8" type="ORF">VTJ83DRAFT_4538</name>
</gene>
<dbReference type="Gene3D" id="1.10.510.10">
    <property type="entry name" value="Transferase(Phosphotransferase) domain 1"/>
    <property type="match status" value="1"/>
</dbReference>
<dbReference type="EC" id="2.7.11.22" evidence="1"/>
<sequence length="424" mass="46018">MADVGDWRRSLTASERYTNIQKLTQALKAASLSRSAFSIEEEAYKNAESRASIHRSIPSSEPESPPEPPHSTATAEDQEEHDDSPSSPGITIGPYQNCHYVASGVTAAVYRSRQRALKVIVETRNLAPHNPTLEAKLLADLRAASAPNIIPLLSTFHDHDQRLVLVFPYMPFSLDHLLSTHRARNGSGSVAAPLPPPVLRAVFTALFRALAHLHAQGIVHRDVKPSAVLLSSLSPSPAGRPGDVYLADLGAAHHPAHSPLLSGEPADAKVLDVGTGPYRAPEALFGHRAYAAPLDLWSAGCVLAECLRGGEPLFESRPAHEDGSQLGLVLSIFKTLGTPTEETWPEAKGFRTPPFEMYRVFEGTVEREGWRRVLLGRCGSAGHGGECDEWDEWVGLVERLVRYESATRVTAAEALRWPCLRGGG</sequence>